<dbReference type="InterPro" id="IPR051783">
    <property type="entry name" value="NAD(P)-dependent_oxidoreduct"/>
</dbReference>
<reference evidence="2 3" key="2">
    <citation type="journal article" date="2003" name="DNA Res.">
        <title>Complete genome structure of Gloeobacter violaceus PCC 7421, a cyanobacterium that lacks thylakoids (supplement).</title>
        <authorList>
            <person name="Nakamura Y."/>
            <person name="Kaneko T."/>
            <person name="Sato S."/>
            <person name="Mimuro M."/>
            <person name="Miyashita H."/>
            <person name="Tsuchiya T."/>
            <person name="Sasamoto S."/>
            <person name="Watanabe A."/>
            <person name="Kawashima K."/>
            <person name="Kishida Y."/>
            <person name="Kiyokawa C."/>
            <person name="Kohara M."/>
            <person name="Matsumoto M."/>
            <person name="Matsuno A."/>
            <person name="Nakazaki N."/>
            <person name="Shimpo S."/>
            <person name="Takeuchi C."/>
            <person name="Yamada M."/>
            <person name="Tabata S."/>
        </authorList>
    </citation>
    <scope>NUCLEOTIDE SEQUENCE [LARGE SCALE GENOMIC DNA]</scope>
    <source>
        <strain evidence="3">ATCC 29082 / PCC 7421</strain>
    </source>
</reference>
<dbReference type="KEGG" id="gvi:glr1439"/>
<sequence>MRIFVTGATGFVGSAVVQELVNAGHQVLGLARSDAGAAALTNMGAEVHRGSLEDLASLRSGATAADGVIHTGFNHDFSKFAENCELDKQVIEALGDALEGSDRPLLVTSGLSLVTAGGVGTEADAPIPASSAYPRASEATAAALAARGVRASAVRLPPSVHGDGDHGFVPTLIAIAREKGVSAYTGEGRNHWPAVHRLDAARVFRLAIEHGVESGPYHAVAEEGVAFKDIASVVARRLNVPLVAKSSEEATEHFGWFALFAAMDVPTSSERTRALLGWKPEQPELIADIDRPSYFAA</sequence>
<dbReference type="eggNOG" id="COG0451">
    <property type="taxonomic scope" value="Bacteria"/>
</dbReference>
<dbReference type="CDD" id="cd05262">
    <property type="entry name" value="SDR_a7"/>
    <property type="match status" value="1"/>
</dbReference>
<gene>
    <name evidence="2" type="ordered locus">glr1439</name>
</gene>
<name>Q7NKN8_GLOVI</name>
<accession>Q7NKN8</accession>
<organism evidence="2 3">
    <name type="scientific">Gloeobacter violaceus (strain ATCC 29082 / PCC 7421)</name>
    <dbReference type="NCBI Taxonomy" id="251221"/>
    <lineage>
        <taxon>Bacteria</taxon>
        <taxon>Bacillati</taxon>
        <taxon>Cyanobacteriota</taxon>
        <taxon>Cyanophyceae</taxon>
        <taxon>Gloeobacterales</taxon>
        <taxon>Gloeobacteraceae</taxon>
        <taxon>Gloeobacter</taxon>
    </lineage>
</organism>
<dbReference type="Gene3D" id="3.40.50.720">
    <property type="entry name" value="NAD(P)-binding Rossmann-like Domain"/>
    <property type="match status" value="1"/>
</dbReference>
<dbReference type="GO" id="GO:0005737">
    <property type="term" value="C:cytoplasm"/>
    <property type="evidence" value="ECO:0000318"/>
    <property type="project" value="GO_Central"/>
</dbReference>
<evidence type="ECO:0000313" key="3">
    <source>
        <dbReference type="Proteomes" id="UP000000557"/>
    </source>
</evidence>
<evidence type="ECO:0000259" key="1">
    <source>
        <dbReference type="Pfam" id="PF01370"/>
    </source>
</evidence>
<dbReference type="InterPro" id="IPR036291">
    <property type="entry name" value="NAD(P)-bd_dom_sf"/>
</dbReference>
<evidence type="ECO:0000313" key="2">
    <source>
        <dbReference type="EMBL" id="BAC89380.1"/>
    </source>
</evidence>
<dbReference type="PANTHER" id="PTHR48079:SF6">
    <property type="entry name" value="NAD(P)-BINDING DOMAIN-CONTAINING PROTEIN-RELATED"/>
    <property type="match status" value="1"/>
</dbReference>
<dbReference type="STRING" id="251221.gene:10758922"/>
<proteinExistence type="predicted"/>
<dbReference type="PhylomeDB" id="Q7NKN8"/>
<dbReference type="SUPFAM" id="SSF51735">
    <property type="entry name" value="NAD(P)-binding Rossmann-fold domains"/>
    <property type="match status" value="1"/>
</dbReference>
<feature type="domain" description="NAD-dependent epimerase/dehydratase" evidence="1">
    <location>
        <begin position="3"/>
        <end position="214"/>
    </location>
</feature>
<dbReference type="EMBL" id="BA000045">
    <property type="protein sequence ID" value="BAC89380.1"/>
    <property type="molecule type" value="Genomic_DNA"/>
</dbReference>
<dbReference type="GO" id="GO:0004029">
    <property type="term" value="F:aldehyde dehydrogenase (NAD+) activity"/>
    <property type="evidence" value="ECO:0000318"/>
    <property type="project" value="GO_Central"/>
</dbReference>
<reference evidence="2 3" key="1">
    <citation type="journal article" date="2003" name="DNA Res.">
        <title>Complete genome structure of Gloeobacter violaceus PCC 7421, a cyanobacterium that lacks thylakoids.</title>
        <authorList>
            <person name="Nakamura Y."/>
            <person name="Kaneko T."/>
            <person name="Sato S."/>
            <person name="Mimuro M."/>
            <person name="Miyashita H."/>
            <person name="Tsuchiya T."/>
            <person name="Sasamoto S."/>
            <person name="Watanabe A."/>
            <person name="Kawashima K."/>
            <person name="Kishida Y."/>
            <person name="Kiyokawa C."/>
            <person name="Kohara M."/>
            <person name="Matsumoto M."/>
            <person name="Matsuno A."/>
            <person name="Nakazaki N."/>
            <person name="Shimpo S."/>
            <person name="Takeuchi C."/>
            <person name="Yamada M."/>
            <person name="Tabata S."/>
        </authorList>
    </citation>
    <scope>NUCLEOTIDE SEQUENCE [LARGE SCALE GENOMIC DNA]</scope>
    <source>
        <strain evidence="3">ATCC 29082 / PCC 7421</strain>
    </source>
</reference>
<dbReference type="HOGENOM" id="CLU_007383_12_3_3"/>
<dbReference type="Pfam" id="PF01370">
    <property type="entry name" value="Epimerase"/>
    <property type="match status" value="1"/>
</dbReference>
<dbReference type="PATRIC" id="fig|251221.4.peg.1471"/>
<dbReference type="EnsemblBacteria" id="BAC89380">
    <property type="protein sequence ID" value="BAC89380"/>
    <property type="gene ID" value="BAC89380"/>
</dbReference>
<keyword evidence="3" id="KW-1185">Reference proteome</keyword>
<protein>
    <submittedName>
        <fullName evidence="2">Glr1439 protein</fullName>
    </submittedName>
</protein>
<dbReference type="OrthoDB" id="9807212at2"/>
<dbReference type="PANTHER" id="PTHR48079">
    <property type="entry name" value="PROTEIN YEEZ"/>
    <property type="match status" value="1"/>
</dbReference>
<dbReference type="Proteomes" id="UP000000557">
    <property type="component" value="Chromosome"/>
</dbReference>
<dbReference type="AlphaFoldDB" id="Q7NKN8"/>
<dbReference type="InterPro" id="IPR001509">
    <property type="entry name" value="Epimerase_deHydtase"/>
</dbReference>
<dbReference type="RefSeq" id="WP_011141439.1">
    <property type="nucleotide sequence ID" value="NC_005125.1"/>
</dbReference>
<dbReference type="InParanoid" id="Q7NKN8"/>